<feature type="transmembrane region" description="Helical" evidence="5">
    <location>
        <begin position="462"/>
        <end position="484"/>
    </location>
</feature>
<dbReference type="Gene3D" id="1.20.1250.20">
    <property type="entry name" value="MFS general substrate transporter like domains"/>
    <property type="match status" value="1"/>
</dbReference>
<feature type="transmembrane region" description="Helical" evidence="5">
    <location>
        <begin position="429"/>
        <end position="450"/>
    </location>
</feature>
<evidence type="ECO:0000256" key="3">
    <source>
        <dbReference type="ARBA" id="ARBA00022989"/>
    </source>
</evidence>
<dbReference type="InterPro" id="IPR036259">
    <property type="entry name" value="MFS_trans_sf"/>
</dbReference>
<keyword evidence="2 5" id="KW-0812">Transmembrane</keyword>
<feature type="transmembrane region" description="Helical" evidence="5">
    <location>
        <begin position="175"/>
        <end position="199"/>
    </location>
</feature>
<evidence type="ECO:0000256" key="2">
    <source>
        <dbReference type="ARBA" id="ARBA00022692"/>
    </source>
</evidence>
<dbReference type="GO" id="GO:0016020">
    <property type="term" value="C:membrane"/>
    <property type="evidence" value="ECO:0007669"/>
    <property type="project" value="UniProtKB-SubCell"/>
</dbReference>
<feature type="transmembrane region" description="Helical" evidence="5">
    <location>
        <begin position="401"/>
        <end position="423"/>
    </location>
</feature>
<sequence length="531" mass="58094">MAARRPTSLNLNARHSLTSLEQFVFEVGTAMPLTPTSTPEITPLPLFPIIETKTPEDVPGTNINVASNKSVEKNKHTVIEPAVFLVYVATAMAGAVLQNQQLYQTCHAVFNYDKELCEPMLGVIAKNETSKEIETKVQPYVANIIMTSSVISSVLPAFLSLFIGPWSDKFGRRPVLVATFSAGFIGHSITTILAAISLLTPLNPWVYILSNVPLALTGGTCALITMVFCLVSDVSDEGGKARRMFFVDGALGIGMLIGNVISSYILAGTGTIGVFTIAASIDLLALLYLLFFVDESLQIQHERKESHLREFFKFGLIKDLVRSCLKRRPHYDRAIIWCIMFTLVTTTFVTQGESNVFYLFLRNKFNLTLQQFTTFNAVTICIKMVGCGLILLILRVLFKTPLTVVAMLGLLGCFTDSLIRSLAQAFWQMYLAATCGFMGGINSPMLQAVLAGLVEATEIGKIYAVISSLQTLSPLASAPVYTGIYRATLESYPGAFYLLSAAIYCICLVLITVLFIMQRLGVKAARQQSTA</sequence>
<organism evidence="6">
    <name type="scientific">Bactrocera latifrons</name>
    <name type="common">Malaysian fruit fly</name>
    <name type="synonym">Chaetodacus latifrons</name>
    <dbReference type="NCBI Taxonomy" id="174628"/>
    <lineage>
        <taxon>Eukaryota</taxon>
        <taxon>Metazoa</taxon>
        <taxon>Ecdysozoa</taxon>
        <taxon>Arthropoda</taxon>
        <taxon>Hexapoda</taxon>
        <taxon>Insecta</taxon>
        <taxon>Pterygota</taxon>
        <taxon>Neoptera</taxon>
        <taxon>Endopterygota</taxon>
        <taxon>Diptera</taxon>
        <taxon>Brachycera</taxon>
        <taxon>Muscomorpha</taxon>
        <taxon>Tephritoidea</taxon>
        <taxon>Tephritidae</taxon>
        <taxon>Bactrocera</taxon>
        <taxon>Bactrocera</taxon>
    </lineage>
</organism>
<reference evidence="6" key="1">
    <citation type="submission" date="2015-06" db="EMBL/GenBank/DDBJ databases">
        <authorList>
            <person name="Hoefler B.C."/>
            <person name="Straight P.D."/>
        </authorList>
    </citation>
    <scope>NUCLEOTIDE SEQUENCE</scope>
</reference>
<evidence type="ECO:0000256" key="5">
    <source>
        <dbReference type="SAM" id="Phobius"/>
    </source>
</evidence>
<keyword evidence="3 5" id="KW-1133">Transmembrane helix</keyword>
<dbReference type="PANTHER" id="PTHR23507">
    <property type="entry name" value="ZGC:174356"/>
    <property type="match status" value="1"/>
</dbReference>
<name>A0A0K8W010_BACLA</name>
<feature type="transmembrane region" description="Helical" evidence="5">
    <location>
        <begin position="78"/>
        <end position="97"/>
    </location>
</feature>
<feature type="transmembrane region" description="Helical" evidence="5">
    <location>
        <begin position="205"/>
        <end position="232"/>
    </location>
</feature>
<dbReference type="AlphaFoldDB" id="A0A0K8W010"/>
<accession>A0A0K8W010</accession>
<dbReference type="GO" id="GO:0022857">
    <property type="term" value="F:transmembrane transporter activity"/>
    <property type="evidence" value="ECO:0007669"/>
    <property type="project" value="InterPro"/>
</dbReference>
<feature type="transmembrane region" description="Helical" evidence="5">
    <location>
        <begin position="140"/>
        <end position="163"/>
    </location>
</feature>
<dbReference type="Pfam" id="PF07690">
    <property type="entry name" value="MFS_1"/>
    <property type="match status" value="1"/>
</dbReference>
<keyword evidence="4 5" id="KW-0472">Membrane</keyword>
<evidence type="ECO:0000313" key="6">
    <source>
        <dbReference type="EMBL" id="JAI44180.1"/>
    </source>
</evidence>
<dbReference type="SUPFAM" id="SSF103473">
    <property type="entry name" value="MFS general substrate transporter"/>
    <property type="match status" value="1"/>
</dbReference>
<feature type="transmembrane region" description="Helical" evidence="5">
    <location>
        <begin position="372"/>
        <end position="394"/>
    </location>
</feature>
<protein>
    <submittedName>
        <fullName evidence="6">Proton-coupled folate transporter</fullName>
    </submittedName>
</protein>
<feature type="transmembrane region" description="Helical" evidence="5">
    <location>
        <begin position="244"/>
        <end position="266"/>
    </location>
</feature>
<dbReference type="OrthoDB" id="430300at2759"/>
<feature type="transmembrane region" description="Helical" evidence="5">
    <location>
        <begin position="496"/>
        <end position="517"/>
    </location>
</feature>
<gene>
    <name evidence="6" type="primary">slc46a1_18</name>
    <name evidence="6" type="ORF">c0_g1_i2</name>
</gene>
<comment type="subcellular location">
    <subcellularLocation>
        <location evidence="1">Membrane</location>
        <topology evidence="1">Multi-pass membrane protein</topology>
    </subcellularLocation>
</comment>
<evidence type="ECO:0000256" key="4">
    <source>
        <dbReference type="ARBA" id="ARBA00023136"/>
    </source>
</evidence>
<feature type="transmembrane region" description="Helical" evidence="5">
    <location>
        <begin position="334"/>
        <end position="352"/>
    </location>
</feature>
<dbReference type="InterPro" id="IPR011701">
    <property type="entry name" value="MFS"/>
</dbReference>
<proteinExistence type="predicted"/>
<evidence type="ECO:0000256" key="1">
    <source>
        <dbReference type="ARBA" id="ARBA00004141"/>
    </source>
</evidence>
<dbReference type="EMBL" id="GDHF01008134">
    <property type="protein sequence ID" value="JAI44180.1"/>
    <property type="molecule type" value="Transcribed_RNA"/>
</dbReference>
<feature type="transmembrane region" description="Helical" evidence="5">
    <location>
        <begin position="272"/>
        <end position="293"/>
    </location>
</feature>
<dbReference type="PANTHER" id="PTHR23507:SF39">
    <property type="entry name" value="GH23453P-RELATED"/>
    <property type="match status" value="1"/>
</dbReference>